<keyword evidence="2" id="KW-0378">Hydrolase</keyword>
<name>A0AAU6SE68_9MICO</name>
<dbReference type="AlphaFoldDB" id="A0AAU6SE68"/>
<protein>
    <submittedName>
        <fullName evidence="2">Glycosyl hydrolase-related protein</fullName>
    </submittedName>
</protein>
<feature type="domain" description="Glycosyl hydrolases family 38 C-terminal" evidence="1">
    <location>
        <begin position="100"/>
        <end position="171"/>
    </location>
</feature>
<dbReference type="GO" id="GO:0016787">
    <property type="term" value="F:hydrolase activity"/>
    <property type="evidence" value="ECO:0007669"/>
    <property type="project" value="UniProtKB-KW"/>
</dbReference>
<dbReference type="RefSeq" id="WP_349426138.1">
    <property type="nucleotide sequence ID" value="NZ_CP151632.1"/>
</dbReference>
<dbReference type="InterPro" id="IPR011013">
    <property type="entry name" value="Gal_mutarotase_sf_dom"/>
</dbReference>
<dbReference type="InterPro" id="IPR041147">
    <property type="entry name" value="GH38_C"/>
</dbReference>
<evidence type="ECO:0000313" key="2">
    <source>
        <dbReference type="EMBL" id="WZO35300.1"/>
    </source>
</evidence>
<sequence length="186" mass="19898">MISPSGAWFRLSGRLREGWSPQHTEIVCDLGFTADRPGFQVEGLAYRPDGSILKAVSPRGHHLPLDADAVAEGYRLNRPARPVVGDHAAAALFAVRSETVVTETVKLADDASGDVILRLYESAGGRGSVSVTALFDAARCGRTDLLERATGAPWVGPSTTLELRPFEIVTLRYRPAAGRVSTSSGR</sequence>
<dbReference type="GO" id="GO:0005975">
    <property type="term" value="P:carbohydrate metabolic process"/>
    <property type="evidence" value="ECO:0007669"/>
    <property type="project" value="InterPro"/>
</dbReference>
<reference evidence="2" key="1">
    <citation type="submission" date="2024-04" db="EMBL/GenBank/DDBJ databases">
        <authorList>
            <person name="Roder T."/>
            <person name="Oberhansli S."/>
            <person name="Kreuzer M."/>
        </authorList>
    </citation>
    <scope>NUCLEOTIDE SEQUENCE</scope>
    <source>
        <strain evidence="2">LWS13-1.2</strain>
    </source>
</reference>
<accession>A0AAU6SE68</accession>
<evidence type="ECO:0000259" key="1">
    <source>
        <dbReference type="Pfam" id="PF17677"/>
    </source>
</evidence>
<organism evidence="2">
    <name type="scientific">Microbacterium sp. LWS13-1.2</name>
    <dbReference type="NCBI Taxonomy" id="3135264"/>
    <lineage>
        <taxon>Bacteria</taxon>
        <taxon>Bacillati</taxon>
        <taxon>Actinomycetota</taxon>
        <taxon>Actinomycetes</taxon>
        <taxon>Micrococcales</taxon>
        <taxon>Microbacteriaceae</taxon>
        <taxon>Microbacterium</taxon>
    </lineage>
</organism>
<dbReference type="EMBL" id="CP151632">
    <property type="protein sequence ID" value="WZO35300.1"/>
    <property type="molecule type" value="Genomic_DNA"/>
</dbReference>
<dbReference type="Pfam" id="PF17677">
    <property type="entry name" value="Glyco_hydro38C2"/>
    <property type="match status" value="1"/>
</dbReference>
<proteinExistence type="predicted"/>
<dbReference type="GO" id="GO:0030246">
    <property type="term" value="F:carbohydrate binding"/>
    <property type="evidence" value="ECO:0007669"/>
    <property type="project" value="InterPro"/>
</dbReference>
<gene>
    <name evidence="2" type="ORF">MRBLWS13_002996</name>
</gene>
<dbReference type="SUPFAM" id="SSF74650">
    <property type="entry name" value="Galactose mutarotase-like"/>
    <property type="match status" value="1"/>
</dbReference>